<feature type="compositionally biased region" description="Polar residues" evidence="1">
    <location>
        <begin position="766"/>
        <end position="781"/>
    </location>
</feature>
<dbReference type="EMBL" id="JBGBPQ010000003">
    <property type="protein sequence ID" value="KAL1527495.1"/>
    <property type="molecule type" value="Genomic_DNA"/>
</dbReference>
<gene>
    <name evidence="2" type="ORF">AB1Y20_016160</name>
</gene>
<evidence type="ECO:0008006" key="4">
    <source>
        <dbReference type="Google" id="ProtNLM"/>
    </source>
</evidence>
<feature type="compositionally biased region" description="Polar residues" evidence="1">
    <location>
        <begin position="1186"/>
        <end position="1214"/>
    </location>
</feature>
<dbReference type="InterPro" id="IPR029071">
    <property type="entry name" value="Ubiquitin-like_domsf"/>
</dbReference>
<feature type="region of interest" description="Disordered" evidence="1">
    <location>
        <begin position="1159"/>
        <end position="1346"/>
    </location>
</feature>
<dbReference type="CDD" id="cd17039">
    <property type="entry name" value="Ubl_ubiquitin_like"/>
    <property type="match status" value="1"/>
</dbReference>
<sequence length="1346" mass="147181">MPWLWSRRWEAGPEGDDVEPECKQKGVDGELCMCCRQAFSSTDSPDGKAASSNSREIDHKEDEAAPEESHPTGDAPVEEAELHAASDAEVHLTLQREGQDDLQFSCQLTEQIGTLKTRLGLPQSVQLHGEGEPLANEVTVEAAGLKSGDKLIAREEELHLVLEQEGHDDVPFSCSPSETIGTMKQRFQLPPTVHLYGANSEQPFNDESTAKEAELKSGDKLIAREEELQLVLEQEGHDDVPFSCSPSETIGTIKQRIQLPPTVHLYGANSEQPFNDESTAKEAELKSGDKLIAREEELQLVLEQEGHDDVPFSCSPSETIGTIKQRIQLPPTVHLYGANSEQPFNDESTAKEAELKSGDKLIAREEELQLVLEQEGHDDVPFSCSPSETIGTIKQRFQLPPTVHLYGANSEQPFNDESTAKEAELKSGDKLIAREEELQLVLEQEGHDDVPFSCSPSETIGTIKQRFQLPPTVHLYGANSEQPFNDESTAKEAELKSGDKLIAREEELQLVLEQEGHDDVPFSCSPSETIGTIKQRFQLPPTVHLYGANSEQPFNDESTAKEAELKSGDKLIAREEELQLVLEQEGHDDVPFSCSPSETIGTIKQRFQLPPTVHLYGANSEQPFNDESTAKEAELKSGDRLVARTFESDKHEELASEAERPHSAPSLRLVLIRTGRAPQPFEVRPEDTVEKVMSELQLSDSAVLGSASGTIYNKTDSFSDLGLRNNDEVLALEADELERFLNGGGLTAALRNQSTPSPTVPEPASPRSSANGERPLSSTLDESVDKEFDERNDDGATRPSALELTLIRPNQPSMSFNCSPSEELGHLKERLELPSSLRLTLPSGELLDESLTIDALGLVDGDEIHGVDSSASASQSDRLSLTSEKKAGYKSTVPTAPREPGVVNVESPIDGGDEMEEKIHLVMLRDGFPPKVVDIGSSEPLKQLIEPNELAPDSKFFNERHEQLDVCRTPSAQGLLSGHSIIVEEHERSCSPGSSKGHTLQGSLFDPAAGAMEPKADGEADGFAKVLYEQARAEAPGASEVANGKEAVPFHFDEQEAPVTNLPGDEYEGEERMSSPFSGSEEDGRAPGDYVEEVQFAKAIPSDFALRKGRKFRGALRIGLKLPNGPSYSPSPLAWHHSHPYPWQFGLDTPLGKEWRRASRESARASTAAADMRPQGERPRKFQYPHTGNTDRVSTMQSVASTQSMPTHIWQQPSAALKTESARANSSDGLLPSPVMSGSAPLLASRAGPRLKPLDKDRKSPTLEEEPDQSAQLGVYAPSTDDPRDATPGRAAFRGHERRPQQLAPLIQREEAMSVTRTLSSLASPTLDQTGSAPLRPQPPRSSRKQ</sequence>
<feature type="region of interest" description="Disordered" evidence="1">
    <location>
        <begin position="1065"/>
        <end position="1086"/>
    </location>
</feature>
<proteinExistence type="predicted"/>
<feature type="compositionally biased region" description="Low complexity" evidence="1">
    <location>
        <begin position="868"/>
        <end position="881"/>
    </location>
</feature>
<reference evidence="2 3" key="1">
    <citation type="journal article" date="2024" name="Science">
        <title>Giant polyketide synthase enzymes in the biosynthesis of giant marine polyether toxins.</title>
        <authorList>
            <person name="Fallon T.R."/>
            <person name="Shende V.V."/>
            <person name="Wierzbicki I.H."/>
            <person name="Pendleton A.L."/>
            <person name="Watervoot N.F."/>
            <person name="Auber R.P."/>
            <person name="Gonzalez D.J."/>
            <person name="Wisecaver J.H."/>
            <person name="Moore B.S."/>
        </authorList>
    </citation>
    <scope>NUCLEOTIDE SEQUENCE [LARGE SCALE GENOMIC DNA]</scope>
    <source>
        <strain evidence="2 3">12B1</strain>
    </source>
</reference>
<organism evidence="2 3">
    <name type="scientific">Prymnesium parvum</name>
    <name type="common">Toxic golden alga</name>
    <dbReference type="NCBI Taxonomy" id="97485"/>
    <lineage>
        <taxon>Eukaryota</taxon>
        <taxon>Haptista</taxon>
        <taxon>Haptophyta</taxon>
        <taxon>Prymnesiophyceae</taxon>
        <taxon>Prymnesiales</taxon>
        <taxon>Prymnesiaceae</taxon>
        <taxon>Prymnesium</taxon>
    </lineage>
</organism>
<dbReference type="Proteomes" id="UP001515480">
    <property type="component" value="Unassembled WGS sequence"/>
</dbReference>
<dbReference type="SUPFAM" id="SSF54236">
    <property type="entry name" value="Ubiquitin-like"/>
    <property type="match status" value="1"/>
</dbReference>
<feature type="region of interest" description="Disordered" evidence="1">
    <location>
        <begin position="867"/>
        <end position="911"/>
    </location>
</feature>
<name>A0AB34K0J9_PRYPA</name>
<feature type="compositionally biased region" description="Basic and acidic residues" evidence="1">
    <location>
        <begin position="783"/>
        <end position="796"/>
    </location>
</feature>
<accession>A0AB34K0J9</accession>
<feature type="compositionally biased region" description="Polar residues" evidence="1">
    <location>
        <begin position="1315"/>
        <end position="1332"/>
    </location>
</feature>
<feature type="region of interest" description="Disordered" evidence="1">
    <location>
        <begin position="748"/>
        <end position="800"/>
    </location>
</feature>
<keyword evidence="3" id="KW-1185">Reference proteome</keyword>
<protein>
    <recommendedName>
        <fullName evidence="4">Ubiquitin-like domain-containing protein</fullName>
    </recommendedName>
</protein>
<feature type="region of interest" description="Disordered" evidence="1">
    <location>
        <begin position="1"/>
        <end position="23"/>
    </location>
</feature>
<evidence type="ECO:0000313" key="3">
    <source>
        <dbReference type="Proteomes" id="UP001515480"/>
    </source>
</evidence>
<evidence type="ECO:0000313" key="2">
    <source>
        <dbReference type="EMBL" id="KAL1527495.1"/>
    </source>
</evidence>
<feature type="compositionally biased region" description="Polar residues" evidence="1">
    <location>
        <begin position="39"/>
        <end position="54"/>
    </location>
</feature>
<comment type="caution">
    <text evidence="2">The sequence shown here is derived from an EMBL/GenBank/DDBJ whole genome shotgun (WGS) entry which is preliminary data.</text>
</comment>
<feature type="region of interest" description="Disordered" evidence="1">
    <location>
        <begin position="39"/>
        <end position="81"/>
    </location>
</feature>
<feature type="compositionally biased region" description="Basic and acidic residues" evidence="1">
    <location>
        <begin position="1252"/>
        <end position="1262"/>
    </location>
</feature>
<feature type="compositionally biased region" description="Basic and acidic residues" evidence="1">
    <location>
        <begin position="55"/>
        <end position="71"/>
    </location>
</feature>
<evidence type="ECO:0000256" key="1">
    <source>
        <dbReference type="SAM" id="MobiDB-lite"/>
    </source>
</evidence>